<gene>
    <name evidence="11" type="primary">C4YFX2</name>
</gene>
<dbReference type="CDD" id="cd16454">
    <property type="entry name" value="RING-H2_PA-TM-RING"/>
    <property type="match status" value="1"/>
</dbReference>
<proteinExistence type="predicted"/>
<dbReference type="SMART" id="SM00184">
    <property type="entry name" value="RING"/>
    <property type="match status" value="1"/>
</dbReference>
<evidence type="ECO:0000256" key="6">
    <source>
        <dbReference type="ARBA" id="ARBA00022989"/>
    </source>
</evidence>
<dbReference type="InterPro" id="IPR051653">
    <property type="entry name" value="E3_ligase_sorting_rcpt"/>
</dbReference>
<dbReference type="GO" id="GO:0008270">
    <property type="term" value="F:zinc ion binding"/>
    <property type="evidence" value="ECO:0007669"/>
    <property type="project" value="UniProtKB-KW"/>
</dbReference>
<feature type="compositionally biased region" description="Basic and acidic residues" evidence="9">
    <location>
        <begin position="200"/>
        <end position="211"/>
    </location>
</feature>
<dbReference type="InterPro" id="IPR001841">
    <property type="entry name" value="Znf_RING"/>
</dbReference>
<feature type="compositionally biased region" description="Pro residues" evidence="9">
    <location>
        <begin position="337"/>
        <end position="346"/>
    </location>
</feature>
<feature type="region of interest" description="Disordered" evidence="9">
    <location>
        <begin position="277"/>
        <end position="301"/>
    </location>
</feature>
<keyword evidence="5" id="KW-0862">Zinc</keyword>
<name>A0A5K1K1W8_9APHY</name>
<keyword evidence="2" id="KW-0812">Transmembrane</keyword>
<feature type="compositionally biased region" description="Basic and acidic residues" evidence="9">
    <location>
        <begin position="279"/>
        <end position="290"/>
    </location>
</feature>
<dbReference type="InterPro" id="IPR013083">
    <property type="entry name" value="Znf_RING/FYVE/PHD"/>
</dbReference>
<keyword evidence="3" id="KW-0479">Metal-binding</keyword>
<sequence length="346" mass="36283">MGDHIELGTHMPGFVSVLRTLQAIRAIRHPERYGPRSGDNGPEGASGSQSRARGLTRAILDTFPVVKFGRADAGPEAHVPGPAKDIESAGSTDTSVSMAGMAKAVPMGDGGEGVAVELREWNTVASRLGNGEAEGEAHAGGLAASAVAALTLAHAPAESGTGNESLADFGVRDPAGSPSSSSSSLQKAVPRPAKASAAGEQEKQEGEKDVVPDAIGRETCPICIVDFEEGDDLRVLPCEGHHRFHQECVDQWLLELSSSCPLCRQDFQALQTMMAAGEEAEHPEHAEPPHAHTAGSAHARPISSAAARFSKYLRTARRHRQRRAREDASGSSATDDLPPPLPMPTV</sequence>
<feature type="region of interest" description="Disordered" evidence="9">
    <location>
        <begin position="29"/>
        <end position="51"/>
    </location>
</feature>
<feature type="region of interest" description="Disordered" evidence="9">
    <location>
        <begin position="74"/>
        <end position="93"/>
    </location>
</feature>
<comment type="subcellular location">
    <subcellularLocation>
        <location evidence="1">Membrane</location>
        <topology evidence="1">Single-pass membrane protein</topology>
    </subcellularLocation>
</comment>
<evidence type="ECO:0000313" key="11">
    <source>
        <dbReference type="EMBL" id="VWO99597.1"/>
    </source>
</evidence>
<evidence type="ECO:0000259" key="10">
    <source>
        <dbReference type="PROSITE" id="PS50089"/>
    </source>
</evidence>
<reference evidence="11" key="1">
    <citation type="submission" date="2019-10" db="EMBL/GenBank/DDBJ databases">
        <authorList>
            <person name="Nor Muhammad N."/>
        </authorList>
    </citation>
    <scope>NUCLEOTIDE SEQUENCE</scope>
</reference>
<dbReference type="GO" id="GO:0016020">
    <property type="term" value="C:membrane"/>
    <property type="evidence" value="ECO:0007669"/>
    <property type="project" value="UniProtKB-SubCell"/>
</dbReference>
<dbReference type="PANTHER" id="PTHR47168">
    <property type="entry name" value="RING ZINC FINGER DOMAIN SUPERFAMILY PROTEIN-RELATED"/>
    <property type="match status" value="1"/>
</dbReference>
<keyword evidence="4 8" id="KW-0863">Zinc-finger</keyword>
<protein>
    <submittedName>
        <fullName evidence="11">Transcriptional repressor TUP1</fullName>
    </submittedName>
</protein>
<feature type="region of interest" description="Disordered" evidence="9">
    <location>
        <begin position="158"/>
        <end position="212"/>
    </location>
</feature>
<dbReference type="Gene3D" id="3.30.40.10">
    <property type="entry name" value="Zinc/RING finger domain, C3HC4 (zinc finger)"/>
    <property type="match status" value="1"/>
</dbReference>
<dbReference type="SUPFAM" id="SSF57850">
    <property type="entry name" value="RING/U-box"/>
    <property type="match status" value="1"/>
</dbReference>
<dbReference type="PANTHER" id="PTHR47168:SF1">
    <property type="entry name" value="OS02G0798600 PROTEIN"/>
    <property type="match status" value="1"/>
</dbReference>
<dbReference type="EMBL" id="LR727764">
    <property type="protein sequence ID" value="VWO99597.1"/>
    <property type="molecule type" value="Genomic_DNA"/>
</dbReference>
<evidence type="ECO:0000256" key="4">
    <source>
        <dbReference type="ARBA" id="ARBA00022771"/>
    </source>
</evidence>
<accession>A0A5K1K1W8</accession>
<evidence type="ECO:0000256" key="3">
    <source>
        <dbReference type="ARBA" id="ARBA00022723"/>
    </source>
</evidence>
<feature type="domain" description="RING-type" evidence="10">
    <location>
        <begin position="220"/>
        <end position="264"/>
    </location>
</feature>
<evidence type="ECO:0000256" key="1">
    <source>
        <dbReference type="ARBA" id="ARBA00004167"/>
    </source>
</evidence>
<feature type="region of interest" description="Disordered" evidence="9">
    <location>
        <begin position="315"/>
        <end position="346"/>
    </location>
</feature>
<keyword evidence="6" id="KW-1133">Transmembrane helix</keyword>
<evidence type="ECO:0000256" key="5">
    <source>
        <dbReference type="ARBA" id="ARBA00022833"/>
    </source>
</evidence>
<keyword evidence="7" id="KW-0472">Membrane</keyword>
<evidence type="ECO:0000256" key="9">
    <source>
        <dbReference type="SAM" id="MobiDB-lite"/>
    </source>
</evidence>
<evidence type="ECO:0000256" key="7">
    <source>
        <dbReference type="ARBA" id="ARBA00023136"/>
    </source>
</evidence>
<evidence type="ECO:0000256" key="8">
    <source>
        <dbReference type="PROSITE-ProRule" id="PRU00175"/>
    </source>
</evidence>
<evidence type="ECO:0000256" key="2">
    <source>
        <dbReference type="ARBA" id="ARBA00022692"/>
    </source>
</evidence>
<dbReference type="Pfam" id="PF13639">
    <property type="entry name" value="zf-RING_2"/>
    <property type="match status" value="1"/>
</dbReference>
<organism evidence="11">
    <name type="scientific">Ganoderma boninense</name>
    <dbReference type="NCBI Taxonomy" id="34458"/>
    <lineage>
        <taxon>Eukaryota</taxon>
        <taxon>Fungi</taxon>
        <taxon>Dikarya</taxon>
        <taxon>Basidiomycota</taxon>
        <taxon>Agaricomycotina</taxon>
        <taxon>Agaricomycetes</taxon>
        <taxon>Polyporales</taxon>
        <taxon>Polyporaceae</taxon>
        <taxon>Ganoderma</taxon>
    </lineage>
</organism>
<dbReference type="AlphaFoldDB" id="A0A5K1K1W8"/>
<dbReference type="PROSITE" id="PS50089">
    <property type="entry name" value="ZF_RING_2"/>
    <property type="match status" value="1"/>
</dbReference>